<dbReference type="Ensembl" id="ENSGEVT00005001229.1">
    <property type="protein sequence ID" value="ENSGEVP00005001160.1"/>
    <property type="gene ID" value="ENSGEVG00005000905.1"/>
</dbReference>
<dbReference type="Proteomes" id="UP000694390">
    <property type="component" value="Unassembled WGS sequence"/>
</dbReference>
<sequence>MASERTGPREVFTTSYKPPVSERYLDSSTSAFANSIWHSSTRRVNHRNQPNKAEVFYRKVDVICVKLEAFWELIIWQSQVAKHYLVYIMGPRNVHVGCTQY</sequence>
<dbReference type="GeneTree" id="ENSGT01030000235556"/>
<dbReference type="OrthoDB" id="8851500at2759"/>
<evidence type="ECO:0000313" key="2">
    <source>
        <dbReference type="Proteomes" id="UP000694390"/>
    </source>
</evidence>
<accession>A0A8C4VGL0</accession>
<reference evidence="1" key="2">
    <citation type="submission" date="2025-09" db="UniProtKB">
        <authorList>
            <consortium name="Ensembl"/>
        </authorList>
    </citation>
    <scope>IDENTIFICATION</scope>
</reference>
<dbReference type="AlphaFoldDB" id="A0A8C4VGL0"/>
<keyword evidence="2" id="KW-1185">Reference proteome</keyword>
<proteinExistence type="predicted"/>
<name>A0A8C4VGL0_9SAUR</name>
<organism evidence="1 2">
    <name type="scientific">Gopherus evgoodei</name>
    <name type="common">Goodes thornscrub tortoise</name>
    <dbReference type="NCBI Taxonomy" id="1825980"/>
    <lineage>
        <taxon>Eukaryota</taxon>
        <taxon>Metazoa</taxon>
        <taxon>Chordata</taxon>
        <taxon>Craniata</taxon>
        <taxon>Vertebrata</taxon>
        <taxon>Euteleostomi</taxon>
        <taxon>Archelosauria</taxon>
        <taxon>Testudinata</taxon>
        <taxon>Testudines</taxon>
        <taxon>Cryptodira</taxon>
        <taxon>Durocryptodira</taxon>
        <taxon>Testudinoidea</taxon>
        <taxon>Testudinidae</taxon>
        <taxon>Gopherus</taxon>
    </lineage>
</organism>
<evidence type="ECO:0000313" key="1">
    <source>
        <dbReference type="Ensembl" id="ENSGEVP00005001160.1"/>
    </source>
</evidence>
<protein>
    <submittedName>
        <fullName evidence="1">Uncharacterized protein</fullName>
    </submittedName>
</protein>
<reference evidence="1" key="1">
    <citation type="submission" date="2025-08" db="UniProtKB">
        <authorList>
            <consortium name="Ensembl"/>
        </authorList>
    </citation>
    <scope>IDENTIFICATION</scope>
</reference>